<dbReference type="CDD" id="cd01335">
    <property type="entry name" value="Radical_SAM"/>
    <property type="match status" value="1"/>
</dbReference>
<dbReference type="InterPro" id="IPR007197">
    <property type="entry name" value="rSAM"/>
</dbReference>
<proteinExistence type="predicted"/>
<gene>
    <name evidence="6" type="ORF">KEF85_01255</name>
</gene>
<dbReference type="KEGG" id="mpad:KEF85_01255"/>
<dbReference type="RefSeq" id="WP_215582805.1">
    <property type="nucleotide sequence ID" value="NZ_CP073754.1"/>
</dbReference>
<keyword evidence="3" id="KW-0479">Metal-binding</keyword>
<dbReference type="GO" id="GO:0051536">
    <property type="term" value="F:iron-sulfur cluster binding"/>
    <property type="evidence" value="ECO:0007669"/>
    <property type="project" value="UniProtKB-KW"/>
</dbReference>
<evidence type="ECO:0000256" key="2">
    <source>
        <dbReference type="ARBA" id="ARBA00022691"/>
    </source>
</evidence>
<dbReference type="InterPro" id="IPR013785">
    <property type="entry name" value="Aldolase_TIM"/>
</dbReference>
<keyword evidence="7" id="KW-1185">Reference proteome</keyword>
<evidence type="ECO:0000256" key="3">
    <source>
        <dbReference type="ARBA" id="ARBA00022723"/>
    </source>
</evidence>
<dbReference type="EMBL" id="CP073754">
    <property type="protein sequence ID" value="QWF71152.1"/>
    <property type="molecule type" value="Genomic_DNA"/>
</dbReference>
<evidence type="ECO:0000313" key="6">
    <source>
        <dbReference type="EMBL" id="QWF71152.1"/>
    </source>
</evidence>
<protein>
    <submittedName>
        <fullName evidence="6">Radical SAM protein</fullName>
    </submittedName>
</protein>
<dbReference type="AlphaFoldDB" id="A0A975MNP2"/>
<evidence type="ECO:0000313" key="7">
    <source>
        <dbReference type="Proteomes" id="UP000676649"/>
    </source>
</evidence>
<keyword evidence="4" id="KW-0408">Iron</keyword>
<dbReference type="Proteomes" id="UP000676649">
    <property type="component" value="Chromosome"/>
</dbReference>
<comment type="cofactor">
    <cofactor evidence="1">
        <name>[4Fe-4S] cluster</name>
        <dbReference type="ChEBI" id="CHEBI:49883"/>
    </cofactor>
</comment>
<sequence length="284" mass="31101">MSLQLTTSNHNRDIAGLRYVYPVLSRRAGGLSIGINLNPNNACNWRCIYCQVPGLTRGTAPDIDLALLASELRGFLDYVQSGEFYRDFKVEAAQQCIKDVAISGNGEPSSVKNFAEVIHLLGDIASSAGIFPAAKFVLISNGSLIQQSNVQEGLRALAQYQGELWFKLDSASFAGRKLVNNTVLGQARLLEHLKIARALCPTKLQTCMLQYRGQLWTASEKQAYLELLKALPAAGILIRQIMLYSIARQSFQPEADELQAMPLAEMQAFADQISALGYQVSVSA</sequence>
<name>A0A975MNP2_9GAMM</name>
<dbReference type="GO" id="GO:0003824">
    <property type="term" value="F:catalytic activity"/>
    <property type="evidence" value="ECO:0007669"/>
    <property type="project" value="InterPro"/>
</dbReference>
<evidence type="ECO:0000256" key="5">
    <source>
        <dbReference type="ARBA" id="ARBA00023014"/>
    </source>
</evidence>
<dbReference type="InterPro" id="IPR058240">
    <property type="entry name" value="rSAM_sf"/>
</dbReference>
<dbReference type="SFLD" id="SFLDS00029">
    <property type="entry name" value="Radical_SAM"/>
    <property type="match status" value="1"/>
</dbReference>
<accession>A0A975MNP2</accession>
<dbReference type="GO" id="GO:0046872">
    <property type="term" value="F:metal ion binding"/>
    <property type="evidence" value="ECO:0007669"/>
    <property type="project" value="UniProtKB-KW"/>
</dbReference>
<dbReference type="Gene3D" id="3.20.20.70">
    <property type="entry name" value="Aldolase class I"/>
    <property type="match status" value="1"/>
</dbReference>
<evidence type="ECO:0000256" key="4">
    <source>
        <dbReference type="ARBA" id="ARBA00023004"/>
    </source>
</evidence>
<evidence type="ECO:0000256" key="1">
    <source>
        <dbReference type="ARBA" id="ARBA00001966"/>
    </source>
</evidence>
<reference evidence="6" key="1">
    <citation type="submission" date="2021-04" db="EMBL/GenBank/DDBJ databases">
        <title>Draft genome sequence data of methanotrophic Methylovulum sp. strain S1L and Methylomonas sp. strain S2AM isolated from boreal lake water columns.</title>
        <authorList>
            <person name="Rissanen A.J."/>
            <person name="Mangayil R."/>
            <person name="Svenning M.M."/>
            <person name="Khanongnuch R."/>
        </authorList>
    </citation>
    <scope>NUCLEOTIDE SEQUENCE</scope>
    <source>
        <strain evidence="6">S2AM</strain>
    </source>
</reference>
<keyword evidence="2" id="KW-0949">S-adenosyl-L-methionine</keyword>
<keyword evidence="5" id="KW-0411">Iron-sulfur</keyword>
<dbReference type="SUPFAM" id="SSF102114">
    <property type="entry name" value="Radical SAM enzymes"/>
    <property type="match status" value="1"/>
</dbReference>
<organism evidence="6 7">
    <name type="scientific">Methylomonas paludis</name>
    <dbReference type="NCBI Taxonomy" id="1173101"/>
    <lineage>
        <taxon>Bacteria</taxon>
        <taxon>Pseudomonadati</taxon>
        <taxon>Pseudomonadota</taxon>
        <taxon>Gammaproteobacteria</taxon>
        <taxon>Methylococcales</taxon>
        <taxon>Methylococcaceae</taxon>
        <taxon>Methylomonas</taxon>
    </lineage>
</organism>